<dbReference type="Proteomes" id="UP000008311">
    <property type="component" value="Unassembled WGS sequence"/>
</dbReference>
<organism evidence="1 2">
    <name type="scientific">Ricinus communis</name>
    <name type="common">Castor bean</name>
    <dbReference type="NCBI Taxonomy" id="3988"/>
    <lineage>
        <taxon>Eukaryota</taxon>
        <taxon>Viridiplantae</taxon>
        <taxon>Streptophyta</taxon>
        <taxon>Embryophyta</taxon>
        <taxon>Tracheophyta</taxon>
        <taxon>Spermatophyta</taxon>
        <taxon>Magnoliopsida</taxon>
        <taxon>eudicotyledons</taxon>
        <taxon>Gunneridae</taxon>
        <taxon>Pentapetalae</taxon>
        <taxon>rosids</taxon>
        <taxon>fabids</taxon>
        <taxon>Malpighiales</taxon>
        <taxon>Euphorbiaceae</taxon>
        <taxon>Acalyphoideae</taxon>
        <taxon>Acalypheae</taxon>
        <taxon>Ricinus</taxon>
    </lineage>
</organism>
<keyword evidence="2" id="KW-1185">Reference proteome</keyword>
<gene>
    <name evidence="1" type="ORF">RCOM_1611780</name>
</gene>
<protein>
    <submittedName>
        <fullName evidence="1">Uncharacterized protein</fullName>
    </submittedName>
</protein>
<dbReference type="AlphaFoldDB" id="B9RDB3"/>
<evidence type="ECO:0000313" key="2">
    <source>
        <dbReference type="Proteomes" id="UP000008311"/>
    </source>
</evidence>
<proteinExistence type="predicted"/>
<name>B9RDB3_RICCO</name>
<dbReference type="InParanoid" id="B9RDB3"/>
<sequence>MNGIGLTSSSNVRFTPPTDVPCHVSLCRGILNDQPFFLPFSESLVSTRLHKETEDSVLTHPSDNDILRIGMRRLENLRVRPCLSSNPVYSSSCFFLQQGTT</sequence>
<evidence type="ECO:0000313" key="1">
    <source>
        <dbReference type="EMBL" id="EEF50371.1"/>
    </source>
</evidence>
<accession>B9RDB3</accession>
<dbReference type="EMBL" id="EQ973775">
    <property type="protein sequence ID" value="EEF50371.1"/>
    <property type="molecule type" value="Genomic_DNA"/>
</dbReference>
<reference evidence="2" key="1">
    <citation type="journal article" date="2010" name="Nat. Biotechnol.">
        <title>Draft genome sequence of the oilseed species Ricinus communis.</title>
        <authorList>
            <person name="Chan A.P."/>
            <person name="Crabtree J."/>
            <person name="Zhao Q."/>
            <person name="Lorenzi H."/>
            <person name="Orvis J."/>
            <person name="Puiu D."/>
            <person name="Melake-Berhan A."/>
            <person name="Jones K.M."/>
            <person name="Redman J."/>
            <person name="Chen G."/>
            <person name="Cahoon E.B."/>
            <person name="Gedil M."/>
            <person name="Stanke M."/>
            <person name="Haas B.J."/>
            <person name="Wortman J.R."/>
            <person name="Fraser-Liggett C.M."/>
            <person name="Ravel J."/>
            <person name="Rabinowicz P.D."/>
        </authorList>
    </citation>
    <scope>NUCLEOTIDE SEQUENCE [LARGE SCALE GENOMIC DNA]</scope>
    <source>
        <strain evidence="2">cv. Hale</strain>
    </source>
</reference>